<feature type="binding site" evidence="1">
    <location>
        <position position="372"/>
    </location>
    <ligand>
        <name>Zn(2+)</name>
        <dbReference type="ChEBI" id="CHEBI:29105"/>
        <note>catalytic</note>
    </ligand>
</feature>
<dbReference type="PANTHER" id="PTHR45702:SF2">
    <property type="entry name" value="KUZBANIAN, ISOFORM A"/>
    <property type="match status" value="1"/>
</dbReference>
<gene>
    <name evidence="5" type="ORF">DdX_10081</name>
</gene>
<dbReference type="InterPro" id="IPR024079">
    <property type="entry name" value="MetalloPept_cat_dom_sf"/>
</dbReference>
<sequence length="443" mass="50746">MLSSIFVDNIFCTASYYTATLFYSMHYLTLPYAFGLSPQVLLFGVLIFIIGCMRGEAGPKHLPNTADPERSKATQSASTSQDGKENQPPMKTQQISMPRQYAPRTVLRPRSPIKDGQVLQMNTPRDRYSPKQSLAQQVETPQNKRQPLPKSNLHEQRPPQPRNNERKLLPEESPQFETRICKVKVFFDDSFVDHAADDNWRHNPTTILKKPSVAIEVVDKLFEKVNESVFNLPENTMLDGFFGRIKFKTAERPSYIEELRNDKEVLDLADMGPVITQCKTDFEHKPVCLNLFLTDRKMTDMDINARGLANFRGVCDNAISKSERFKNKEVLHNLVYLATYKKNLNYEDENNDIKWLAYVLAHEFAHGIGALHDKSEPEQRQAMRLPIECPVTNKKHIMSVYANDTGDSRGLFSPCSLRDMGNHVRKILNNKYSSNIKNCLTKL</sequence>
<proteinExistence type="predicted"/>
<feature type="transmembrane region" description="Helical" evidence="3">
    <location>
        <begin position="32"/>
        <end position="53"/>
    </location>
</feature>
<accession>A0AAD4MZG4</accession>
<dbReference type="GO" id="GO:0004222">
    <property type="term" value="F:metalloendopeptidase activity"/>
    <property type="evidence" value="ECO:0007669"/>
    <property type="project" value="InterPro"/>
</dbReference>
<dbReference type="PROSITE" id="PS50215">
    <property type="entry name" value="ADAM_MEPRO"/>
    <property type="match status" value="1"/>
</dbReference>
<reference evidence="5" key="1">
    <citation type="submission" date="2022-01" db="EMBL/GenBank/DDBJ databases">
        <title>Genome Sequence Resource for Two Populations of Ditylenchus destructor, the Migratory Endoparasitic Phytonematode.</title>
        <authorList>
            <person name="Zhang H."/>
            <person name="Lin R."/>
            <person name="Xie B."/>
        </authorList>
    </citation>
    <scope>NUCLEOTIDE SEQUENCE</scope>
    <source>
        <strain evidence="5">BazhouSP</strain>
    </source>
</reference>
<dbReference type="GO" id="GO:0046872">
    <property type="term" value="F:metal ion binding"/>
    <property type="evidence" value="ECO:0007669"/>
    <property type="project" value="UniProtKB-KW"/>
</dbReference>
<feature type="domain" description="Peptidase M12B" evidence="4">
    <location>
        <begin position="179"/>
        <end position="420"/>
    </location>
</feature>
<dbReference type="InterPro" id="IPR051489">
    <property type="entry name" value="ADAM_Metalloproteinase"/>
</dbReference>
<protein>
    <submittedName>
        <fullName evidence="5">Metallo-peptidase family m12B reprolysin-like domain-containing protein</fullName>
    </submittedName>
</protein>
<evidence type="ECO:0000313" key="5">
    <source>
        <dbReference type="EMBL" id="KAI1711619.1"/>
    </source>
</evidence>
<keyword evidence="1" id="KW-0862">Zinc</keyword>
<feature type="compositionally biased region" description="Polar residues" evidence="2">
    <location>
        <begin position="130"/>
        <end position="145"/>
    </location>
</feature>
<feature type="binding site" evidence="1">
    <location>
        <position position="366"/>
    </location>
    <ligand>
        <name>Zn(2+)</name>
        <dbReference type="ChEBI" id="CHEBI:29105"/>
        <note>catalytic</note>
    </ligand>
</feature>
<organism evidence="5 6">
    <name type="scientific">Ditylenchus destructor</name>
    <dbReference type="NCBI Taxonomy" id="166010"/>
    <lineage>
        <taxon>Eukaryota</taxon>
        <taxon>Metazoa</taxon>
        <taxon>Ecdysozoa</taxon>
        <taxon>Nematoda</taxon>
        <taxon>Chromadorea</taxon>
        <taxon>Rhabditida</taxon>
        <taxon>Tylenchina</taxon>
        <taxon>Tylenchomorpha</taxon>
        <taxon>Sphaerularioidea</taxon>
        <taxon>Anguinidae</taxon>
        <taxon>Anguininae</taxon>
        <taxon>Ditylenchus</taxon>
    </lineage>
</organism>
<evidence type="ECO:0000256" key="1">
    <source>
        <dbReference type="PROSITE-ProRule" id="PRU00276"/>
    </source>
</evidence>
<comment type="caution">
    <text evidence="5">The sequence shown here is derived from an EMBL/GenBank/DDBJ whole genome shotgun (WGS) entry which is preliminary data.</text>
</comment>
<feature type="binding site" evidence="1">
    <location>
        <position position="362"/>
    </location>
    <ligand>
        <name>Zn(2+)</name>
        <dbReference type="ChEBI" id="CHEBI:29105"/>
        <note>catalytic</note>
    </ligand>
</feature>
<evidence type="ECO:0000256" key="3">
    <source>
        <dbReference type="SAM" id="Phobius"/>
    </source>
</evidence>
<dbReference type="Pfam" id="PF13574">
    <property type="entry name" value="Reprolysin_2"/>
    <property type="match status" value="1"/>
</dbReference>
<keyword evidence="3" id="KW-0812">Transmembrane</keyword>
<evidence type="ECO:0000313" key="6">
    <source>
        <dbReference type="Proteomes" id="UP001201812"/>
    </source>
</evidence>
<keyword evidence="6" id="KW-1185">Reference proteome</keyword>
<feature type="compositionally biased region" description="Basic and acidic residues" evidence="2">
    <location>
        <begin position="152"/>
        <end position="170"/>
    </location>
</feature>
<dbReference type="GO" id="GO:0006509">
    <property type="term" value="P:membrane protein ectodomain proteolysis"/>
    <property type="evidence" value="ECO:0007669"/>
    <property type="project" value="TreeGrafter"/>
</dbReference>
<feature type="active site" evidence="1">
    <location>
        <position position="363"/>
    </location>
</feature>
<dbReference type="Proteomes" id="UP001201812">
    <property type="component" value="Unassembled WGS sequence"/>
</dbReference>
<evidence type="ECO:0000256" key="2">
    <source>
        <dbReference type="SAM" id="MobiDB-lite"/>
    </source>
</evidence>
<evidence type="ECO:0000259" key="4">
    <source>
        <dbReference type="PROSITE" id="PS50215"/>
    </source>
</evidence>
<keyword evidence="1" id="KW-0479">Metal-binding</keyword>
<name>A0AAD4MZG4_9BILA</name>
<dbReference type="InterPro" id="IPR001590">
    <property type="entry name" value="Peptidase_M12B"/>
</dbReference>
<keyword evidence="3" id="KW-0472">Membrane</keyword>
<comment type="caution">
    <text evidence="1">Lacks conserved residue(s) required for the propagation of feature annotation.</text>
</comment>
<feature type="region of interest" description="Disordered" evidence="2">
    <location>
        <begin position="60"/>
        <end position="173"/>
    </location>
</feature>
<dbReference type="AlphaFoldDB" id="A0AAD4MZG4"/>
<dbReference type="GO" id="GO:0007219">
    <property type="term" value="P:Notch signaling pathway"/>
    <property type="evidence" value="ECO:0007669"/>
    <property type="project" value="TreeGrafter"/>
</dbReference>
<dbReference type="Gene3D" id="3.40.390.10">
    <property type="entry name" value="Collagenase (Catalytic Domain)"/>
    <property type="match status" value="1"/>
</dbReference>
<keyword evidence="3" id="KW-1133">Transmembrane helix</keyword>
<dbReference type="SUPFAM" id="SSF55486">
    <property type="entry name" value="Metalloproteases ('zincins'), catalytic domain"/>
    <property type="match status" value="1"/>
</dbReference>
<dbReference type="PANTHER" id="PTHR45702">
    <property type="entry name" value="ADAM10/ADAM17 METALLOPEPTIDASE FAMILY MEMBER"/>
    <property type="match status" value="1"/>
</dbReference>
<dbReference type="EMBL" id="JAKKPZ010000021">
    <property type="protein sequence ID" value="KAI1711619.1"/>
    <property type="molecule type" value="Genomic_DNA"/>
</dbReference>
<dbReference type="GO" id="GO:0005886">
    <property type="term" value="C:plasma membrane"/>
    <property type="evidence" value="ECO:0007669"/>
    <property type="project" value="TreeGrafter"/>
</dbReference>